<accession>A0ABT8N7W1</accession>
<proteinExistence type="predicted"/>
<name>A0ABT8N7W1_9BACL</name>
<evidence type="ECO:0000256" key="1">
    <source>
        <dbReference type="SAM" id="Coils"/>
    </source>
</evidence>
<reference evidence="2 3" key="1">
    <citation type="submission" date="2023-07" db="EMBL/GenBank/DDBJ databases">
        <title>Novel species in genus Planococcus.</title>
        <authorList>
            <person name="Ning S."/>
        </authorList>
    </citation>
    <scope>NUCLEOTIDE SEQUENCE [LARGE SCALE GENOMIC DNA]</scope>
    <source>
        <strain evidence="2 3">N017</strain>
    </source>
</reference>
<organism evidence="2 3">
    <name type="scientific">Planococcus shenhongbingii</name>
    <dbReference type="NCBI Taxonomy" id="3058398"/>
    <lineage>
        <taxon>Bacteria</taxon>
        <taxon>Bacillati</taxon>
        <taxon>Bacillota</taxon>
        <taxon>Bacilli</taxon>
        <taxon>Bacillales</taxon>
        <taxon>Caryophanaceae</taxon>
        <taxon>Planococcus</taxon>
    </lineage>
</organism>
<feature type="coiled-coil region" evidence="1">
    <location>
        <begin position="29"/>
        <end position="56"/>
    </location>
</feature>
<comment type="caution">
    <text evidence="2">The sequence shown here is derived from an EMBL/GenBank/DDBJ whole genome shotgun (WGS) entry which is preliminary data.</text>
</comment>
<keyword evidence="1" id="KW-0175">Coiled coil</keyword>
<gene>
    <name evidence="2" type="ORF">QWY13_00600</name>
</gene>
<evidence type="ECO:0000313" key="3">
    <source>
        <dbReference type="Proteomes" id="UP001172142"/>
    </source>
</evidence>
<dbReference type="EMBL" id="JAUJWU010000001">
    <property type="protein sequence ID" value="MDN7243970.1"/>
    <property type="molecule type" value="Genomic_DNA"/>
</dbReference>
<dbReference type="RefSeq" id="WP_301854534.1">
    <property type="nucleotide sequence ID" value="NZ_JAUJWU010000001.1"/>
</dbReference>
<evidence type="ECO:0000313" key="2">
    <source>
        <dbReference type="EMBL" id="MDN7243970.1"/>
    </source>
</evidence>
<dbReference type="Proteomes" id="UP001172142">
    <property type="component" value="Unassembled WGS sequence"/>
</dbReference>
<keyword evidence="3" id="KW-1185">Reference proteome</keyword>
<sequence>MPGKGDELGMFKTMDQHDILIKEDILPHLEKVEMIQNDTKNEIQKVKTEVQSVKTEVAVVRNAQTSMELAILKEGQYIRELLNQLLKHVLKIDDQELTSKKEIRCKLIKSKKVSIAFIGMLGNW</sequence>
<protein>
    <submittedName>
        <fullName evidence="2">Uncharacterized protein</fullName>
    </submittedName>
</protein>